<dbReference type="InterPro" id="IPR005614">
    <property type="entry name" value="NrfD-like"/>
</dbReference>
<reference evidence="8 9" key="1">
    <citation type="submission" date="2019-02" db="EMBL/GenBank/DDBJ databases">
        <title>Complete Genome Sequence of Desulfovibrio desulfuricans IC1, a Sulfonate Utilizing Anaerobe.</title>
        <authorList>
            <person name="Day L.A."/>
            <person name="De Leon K.B."/>
            <person name="Wall J.D."/>
        </authorList>
    </citation>
    <scope>NUCLEOTIDE SEQUENCE [LARGE SCALE GENOMIC DNA]</scope>
    <source>
        <strain evidence="8 9">IC1</strain>
    </source>
</reference>
<evidence type="ECO:0000256" key="7">
    <source>
        <dbReference type="SAM" id="Phobius"/>
    </source>
</evidence>
<evidence type="ECO:0000256" key="4">
    <source>
        <dbReference type="ARBA" id="ARBA00022692"/>
    </source>
</evidence>
<evidence type="ECO:0000256" key="5">
    <source>
        <dbReference type="ARBA" id="ARBA00022989"/>
    </source>
</evidence>
<dbReference type="EMBL" id="CP036295">
    <property type="protein sequence ID" value="QCC85649.1"/>
    <property type="molecule type" value="Genomic_DNA"/>
</dbReference>
<comment type="similarity">
    <text evidence="2">Belongs to the NrfD family.</text>
</comment>
<name>A0A4P7UI15_DESDE</name>
<dbReference type="Proteomes" id="UP000297065">
    <property type="component" value="Chromosome"/>
</dbReference>
<feature type="transmembrane region" description="Helical" evidence="7">
    <location>
        <begin position="203"/>
        <end position="224"/>
    </location>
</feature>
<evidence type="ECO:0000256" key="6">
    <source>
        <dbReference type="ARBA" id="ARBA00023136"/>
    </source>
</evidence>
<feature type="transmembrane region" description="Helical" evidence="7">
    <location>
        <begin position="304"/>
        <end position="325"/>
    </location>
</feature>
<feature type="transmembrane region" description="Helical" evidence="7">
    <location>
        <begin position="236"/>
        <end position="260"/>
    </location>
</feature>
<comment type="subcellular location">
    <subcellularLocation>
        <location evidence="1">Cell membrane</location>
        <topology evidence="1">Multi-pass membrane protein</topology>
    </subcellularLocation>
</comment>
<feature type="transmembrane region" description="Helical" evidence="7">
    <location>
        <begin position="68"/>
        <end position="88"/>
    </location>
</feature>
<dbReference type="Pfam" id="PF03916">
    <property type="entry name" value="NrfD"/>
    <property type="match status" value="1"/>
</dbReference>
<proteinExistence type="inferred from homology"/>
<evidence type="ECO:0000256" key="3">
    <source>
        <dbReference type="ARBA" id="ARBA00022475"/>
    </source>
</evidence>
<dbReference type="GO" id="GO:0005886">
    <property type="term" value="C:plasma membrane"/>
    <property type="evidence" value="ECO:0007669"/>
    <property type="project" value="UniProtKB-SubCell"/>
</dbReference>
<evidence type="ECO:0000256" key="2">
    <source>
        <dbReference type="ARBA" id="ARBA00008929"/>
    </source>
</evidence>
<feature type="transmembrane region" description="Helical" evidence="7">
    <location>
        <begin position="167"/>
        <end position="183"/>
    </location>
</feature>
<keyword evidence="6 7" id="KW-0472">Membrane</keyword>
<dbReference type="OrthoDB" id="5459591at2"/>
<accession>A0A4P7UI15</accession>
<sequence>MTARSPCFIQKSLPIRMCSTLGSAGALPGRIPSPNRCPLPPWRGHDMREIIDLVPFVQAPEWGAWEPLALTMILAAGVCAVAGGMAALRRANPALVHVLALTSLCAVTSGLMGVFVPLEQPLRVWEFAVHPSFSSWTAWGAYILPLCFLSLLVLLRQSCTRRGPGKLVGAAAVCLGILALAYATGEVRACVGRALWTEYWSQLVLLAAGIVAACGLTLLAGLRLSFESFARGGEHAVPLLGLGAACLGCTLLCAVMSLFVGALQGYAQFVDMWWHGPEAIMTLLALCALLLGSDSVPRLAVRGLVALFSAFLLLWKIIHMGEIFGRNASLYPARDAFADLLTLDALSAFGGTLGLLVLVAVLLPLVLPSPSRA</sequence>
<evidence type="ECO:0000313" key="8">
    <source>
        <dbReference type="EMBL" id="QCC85649.1"/>
    </source>
</evidence>
<dbReference type="AlphaFoldDB" id="A0A4P7UI15"/>
<feature type="transmembrane region" description="Helical" evidence="7">
    <location>
        <begin position="272"/>
        <end position="292"/>
    </location>
</feature>
<organism evidence="8 9">
    <name type="scientific">Desulfovibrio desulfuricans</name>
    <dbReference type="NCBI Taxonomy" id="876"/>
    <lineage>
        <taxon>Bacteria</taxon>
        <taxon>Pseudomonadati</taxon>
        <taxon>Thermodesulfobacteriota</taxon>
        <taxon>Desulfovibrionia</taxon>
        <taxon>Desulfovibrionales</taxon>
        <taxon>Desulfovibrionaceae</taxon>
        <taxon>Desulfovibrio</taxon>
    </lineage>
</organism>
<evidence type="ECO:0000313" key="9">
    <source>
        <dbReference type="Proteomes" id="UP000297065"/>
    </source>
</evidence>
<feature type="transmembrane region" description="Helical" evidence="7">
    <location>
        <begin position="345"/>
        <end position="367"/>
    </location>
</feature>
<feature type="transmembrane region" description="Helical" evidence="7">
    <location>
        <begin position="136"/>
        <end position="155"/>
    </location>
</feature>
<gene>
    <name evidence="8" type="ORF">DDIC_07115</name>
</gene>
<keyword evidence="4 7" id="KW-0812">Transmembrane</keyword>
<feature type="transmembrane region" description="Helical" evidence="7">
    <location>
        <begin position="95"/>
        <end position="116"/>
    </location>
</feature>
<protein>
    <submittedName>
        <fullName evidence="8">Polysulfide reductase NrfD</fullName>
    </submittedName>
</protein>
<evidence type="ECO:0000256" key="1">
    <source>
        <dbReference type="ARBA" id="ARBA00004651"/>
    </source>
</evidence>
<keyword evidence="5 7" id="KW-1133">Transmembrane helix</keyword>
<keyword evidence="3" id="KW-1003">Cell membrane</keyword>